<dbReference type="PANTHER" id="PTHR13453">
    <property type="entry name" value="KAT8 REGULATORY NSL COMPLEX SUBUNIT 2"/>
    <property type="match status" value="1"/>
</dbReference>
<dbReference type="InterPro" id="IPR026316">
    <property type="entry name" value="NSL2"/>
</dbReference>
<evidence type="ECO:0000313" key="1">
    <source>
        <dbReference type="EMBL" id="OHT17455.1"/>
    </source>
</evidence>
<keyword evidence="2" id="KW-1185">Reference proteome</keyword>
<evidence type="ECO:0008006" key="3">
    <source>
        <dbReference type="Google" id="ProtNLM"/>
    </source>
</evidence>
<dbReference type="EMBL" id="MLAK01000002">
    <property type="protein sequence ID" value="OHT17455.1"/>
    <property type="molecule type" value="Genomic_DNA"/>
</dbReference>
<dbReference type="VEuPathDB" id="TrichDB:TRFO_02464"/>
<dbReference type="GeneID" id="94825404"/>
<reference evidence="1" key="1">
    <citation type="submission" date="2016-10" db="EMBL/GenBank/DDBJ databases">
        <authorList>
            <person name="Benchimol M."/>
            <person name="Almeida L.G."/>
            <person name="Vasconcelos A.T."/>
            <person name="Perreira-Neves A."/>
            <person name="Rosa I.A."/>
            <person name="Tasca T."/>
            <person name="Bogo M.R."/>
            <person name="de Souza W."/>
        </authorList>
    </citation>
    <scope>NUCLEOTIDE SEQUENCE [LARGE SCALE GENOMIC DNA]</scope>
    <source>
        <strain evidence="1">K</strain>
    </source>
</reference>
<evidence type="ECO:0000313" key="2">
    <source>
        <dbReference type="Proteomes" id="UP000179807"/>
    </source>
</evidence>
<gene>
    <name evidence="1" type="ORF">TRFO_02464</name>
</gene>
<sequence length="179" mass="20743">MDPKIRSILEANGCDTALIEVPTHFETTENPLDPNLLSSDFQTQKLYDISACQAGDNKTASDKYWHIRRYYLNQVRATTRNQLIEEEKAKINEILKSGDNTKLQELFKKRHEWRKAIHNFRSDDQPICDVENCHHVALKGSTFCINHITHDKSQKLYVECEKCHQPHPVFAACLCCNDK</sequence>
<organism evidence="1 2">
    <name type="scientific">Tritrichomonas foetus</name>
    <dbReference type="NCBI Taxonomy" id="1144522"/>
    <lineage>
        <taxon>Eukaryota</taxon>
        <taxon>Metamonada</taxon>
        <taxon>Parabasalia</taxon>
        <taxon>Tritrichomonadida</taxon>
        <taxon>Tritrichomonadidae</taxon>
        <taxon>Tritrichomonas</taxon>
    </lineage>
</organism>
<proteinExistence type="predicted"/>
<name>A0A1J4L1Q8_9EUKA</name>
<dbReference type="Proteomes" id="UP000179807">
    <property type="component" value="Unassembled WGS sequence"/>
</dbReference>
<dbReference type="OrthoDB" id="10467650at2759"/>
<comment type="caution">
    <text evidence="1">The sequence shown here is derived from an EMBL/GenBank/DDBJ whole genome shotgun (WGS) entry which is preliminary data.</text>
</comment>
<dbReference type="GO" id="GO:0044545">
    <property type="term" value="C:NSL complex"/>
    <property type="evidence" value="ECO:0007669"/>
    <property type="project" value="TreeGrafter"/>
</dbReference>
<dbReference type="AlphaFoldDB" id="A0A1J4L1Q8"/>
<dbReference type="RefSeq" id="XP_068370591.1">
    <property type="nucleotide sequence ID" value="XM_068490700.1"/>
</dbReference>
<accession>A0A1J4L1Q8</accession>
<dbReference type="PANTHER" id="PTHR13453:SF1">
    <property type="entry name" value="KAT8 REGULATORY NSL COMPLEX SUBUNIT 2"/>
    <property type="match status" value="1"/>
</dbReference>
<protein>
    <recommendedName>
        <fullName evidence="3">Potential DNA-binding domain-containing protein</fullName>
    </recommendedName>
</protein>